<dbReference type="SMART" id="SM00471">
    <property type="entry name" value="HDc"/>
    <property type="match status" value="1"/>
</dbReference>
<feature type="binding site" evidence="4">
    <location>
        <position position="142"/>
    </location>
    <ligand>
        <name>Zn(2+)</name>
        <dbReference type="ChEBI" id="CHEBI:29105"/>
        <label>1</label>
    </ligand>
</feature>
<dbReference type="GO" id="GO:0046872">
    <property type="term" value="F:metal ion binding"/>
    <property type="evidence" value="ECO:0007669"/>
    <property type="project" value="UniProtKB-KW"/>
</dbReference>
<dbReference type="PANTHER" id="PTHR11347">
    <property type="entry name" value="CYCLIC NUCLEOTIDE PHOSPHODIESTERASE"/>
    <property type="match status" value="1"/>
</dbReference>
<feature type="domain" description="PDEase" evidence="5">
    <location>
        <begin position="30"/>
        <end position="302"/>
    </location>
</feature>
<dbReference type="InterPro" id="IPR023174">
    <property type="entry name" value="PDEase_CS"/>
</dbReference>
<feature type="binding site" evidence="4">
    <location>
        <position position="106"/>
    </location>
    <ligand>
        <name>Zn(2+)</name>
        <dbReference type="ChEBI" id="CHEBI:29105"/>
        <label>1</label>
    </ligand>
</feature>
<name>A0AAE0L8X1_9CHLO</name>
<reference evidence="6 7" key="1">
    <citation type="journal article" date="2015" name="Genome Biol. Evol.">
        <title>Comparative Genomics of a Bacterivorous Green Alga Reveals Evolutionary Causalities and Consequences of Phago-Mixotrophic Mode of Nutrition.</title>
        <authorList>
            <person name="Burns J.A."/>
            <person name="Paasch A."/>
            <person name="Narechania A."/>
            <person name="Kim E."/>
        </authorList>
    </citation>
    <scope>NUCLEOTIDE SEQUENCE [LARGE SCALE GENOMIC DNA]</scope>
    <source>
        <strain evidence="6 7">PLY_AMNH</strain>
    </source>
</reference>
<keyword evidence="2" id="KW-0378">Hydrolase</keyword>
<feature type="binding site" evidence="4">
    <location>
        <position position="143"/>
    </location>
    <ligand>
        <name>Zn(2+)</name>
        <dbReference type="ChEBI" id="CHEBI:29105"/>
        <label>2</label>
    </ligand>
</feature>
<dbReference type="CDD" id="cd00077">
    <property type="entry name" value="HDc"/>
    <property type="match status" value="1"/>
</dbReference>
<evidence type="ECO:0000259" key="5">
    <source>
        <dbReference type="PROSITE" id="PS51845"/>
    </source>
</evidence>
<comment type="caution">
    <text evidence="6">The sequence shown here is derived from an EMBL/GenBank/DDBJ whole genome shotgun (WGS) entry which is preliminary data.</text>
</comment>
<evidence type="ECO:0000313" key="6">
    <source>
        <dbReference type="EMBL" id="KAK3276227.1"/>
    </source>
</evidence>
<dbReference type="PRINTS" id="PR00387">
    <property type="entry name" value="PDIESTERASE1"/>
</dbReference>
<dbReference type="Pfam" id="PF00233">
    <property type="entry name" value="PDEase_I"/>
    <property type="match status" value="1"/>
</dbReference>
<organism evidence="6 7">
    <name type="scientific">Cymbomonas tetramitiformis</name>
    <dbReference type="NCBI Taxonomy" id="36881"/>
    <lineage>
        <taxon>Eukaryota</taxon>
        <taxon>Viridiplantae</taxon>
        <taxon>Chlorophyta</taxon>
        <taxon>Pyramimonadophyceae</taxon>
        <taxon>Pyramimonadales</taxon>
        <taxon>Pyramimonadaceae</taxon>
        <taxon>Cymbomonas</taxon>
    </lineage>
</organism>
<dbReference type="EMBL" id="LGRX02006691">
    <property type="protein sequence ID" value="KAK3276227.1"/>
    <property type="molecule type" value="Genomic_DNA"/>
</dbReference>
<dbReference type="InterPro" id="IPR002073">
    <property type="entry name" value="PDEase_catalytic_dom"/>
</dbReference>
<keyword evidence="7" id="KW-1185">Reference proteome</keyword>
<dbReference type="GO" id="GO:0004114">
    <property type="term" value="F:3',5'-cyclic-nucleotide phosphodiesterase activity"/>
    <property type="evidence" value="ECO:0007669"/>
    <property type="project" value="InterPro"/>
</dbReference>
<proteinExistence type="predicted"/>
<evidence type="ECO:0000256" key="2">
    <source>
        <dbReference type="ARBA" id="ARBA00022801"/>
    </source>
</evidence>
<dbReference type="Gene3D" id="1.10.1300.10">
    <property type="entry name" value="3'5'-cyclic nucleotide phosphodiesterase, catalytic domain"/>
    <property type="match status" value="1"/>
</dbReference>
<gene>
    <name evidence="6" type="ORF">CYMTET_15687</name>
</gene>
<dbReference type="PROSITE" id="PS51845">
    <property type="entry name" value="PDEASE_I_2"/>
    <property type="match status" value="1"/>
</dbReference>
<dbReference type="InterPro" id="IPR003607">
    <property type="entry name" value="HD/PDEase_dom"/>
</dbReference>
<evidence type="ECO:0000256" key="1">
    <source>
        <dbReference type="ARBA" id="ARBA00022723"/>
    </source>
</evidence>
<feature type="binding site" evidence="4">
    <location>
        <position position="255"/>
    </location>
    <ligand>
        <name>Zn(2+)</name>
        <dbReference type="ChEBI" id="CHEBI:29105"/>
        <label>1</label>
    </ligand>
</feature>
<feature type="binding site" evidence="4">
    <location>
        <position position="143"/>
    </location>
    <ligand>
        <name>Zn(2+)</name>
        <dbReference type="ChEBI" id="CHEBI:29105"/>
        <label>1</label>
    </ligand>
</feature>
<evidence type="ECO:0000313" key="7">
    <source>
        <dbReference type="Proteomes" id="UP001190700"/>
    </source>
</evidence>
<evidence type="ECO:0000256" key="4">
    <source>
        <dbReference type="PIRSR" id="PIRSR623088-3"/>
    </source>
</evidence>
<dbReference type="InterPro" id="IPR023088">
    <property type="entry name" value="PDEase"/>
</dbReference>
<evidence type="ECO:0000256" key="3">
    <source>
        <dbReference type="PIRSR" id="PIRSR623088-1"/>
    </source>
</evidence>
<dbReference type="SUPFAM" id="SSF109604">
    <property type="entry name" value="HD-domain/PDEase-like"/>
    <property type="match status" value="1"/>
</dbReference>
<dbReference type="PROSITE" id="PS00126">
    <property type="entry name" value="PDEASE_I_1"/>
    <property type="match status" value="1"/>
</dbReference>
<sequence length="302" mass="33776">MTELIKSTSPSCPQLMSLNSALETFPPAVESCEDEVALCDLLNVRTLDWGFDTLAHPTDDLLAIVTEVFDYLELPVRFGIPRDVLLRFLEQVAERYNENPYHNFSHAVDVAQITLALLVRGEAIDLFTELDVFVLITAAVCHDVDHPGLNNSYLVNTRHPLATQYNDSSVLEKYHLDVTGSLLADSQTDIFCGLSHSERLEAWNSLQQIILATDMALHKEITDEFRERLGSGSMLSRRRQHDRLLGLKMVMKCADLGNVTRPWEVGMPWSHKLAEECILQVLLGAALDPSSAAPSLARAHLR</sequence>
<dbReference type="InterPro" id="IPR036971">
    <property type="entry name" value="PDEase_catalytic_dom_sf"/>
</dbReference>
<accession>A0AAE0L8X1</accession>
<dbReference type="GO" id="GO:0007165">
    <property type="term" value="P:signal transduction"/>
    <property type="evidence" value="ECO:0007669"/>
    <property type="project" value="InterPro"/>
</dbReference>
<keyword evidence="1 4" id="KW-0479">Metal-binding</keyword>
<dbReference type="AlphaFoldDB" id="A0AAE0L8X1"/>
<feature type="active site" description="Proton donor" evidence="3">
    <location>
        <position position="102"/>
    </location>
</feature>
<protein>
    <recommendedName>
        <fullName evidence="5">PDEase domain-containing protein</fullName>
    </recommendedName>
</protein>
<dbReference type="Proteomes" id="UP001190700">
    <property type="component" value="Unassembled WGS sequence"/>
</dbReference>